<dbReference type="EMBL" id="NMQI01000031">
    <property type="protein sequence ID" value="PMB48310.1"/>
    <property type="molecule type" value="Genomic_DNA"/>
</dbReference>
<feature type="transmembrane region" description="Helical" evidence="1">
    <location>
        <begin position="15"/>
        <end position="33"/>
    </location>
</feature>
<organism evidence="3 4">
    <name type="scientific">Fischerella thermalis CCMEE 5330</name>
    <dbReference type="NCBI Taxonomy" id="2019670"/>
    <lineage>
        <taxon>Bacteria</taxon>
        <taxon>Bacillati</taxon>
        <taxon>Cyanobacteriota</taxon>
        <taxon>Cyanophyceae</taxon>
        <taxon>Nostocales</taxon>
        <taxon>Hapalosiphonaceae</taxon>
        <taxon>Fischerella</taxon>
    </lineage>
</organism>
<dbReference type="InterPro" id="IPR031621">
    <property type="entry name" value="HisKA_7TM"/>
</dbReference>
<accession>A0A2N6MNH6</accession>
<feature type="transmembrane region" description="Helical" evidence="1">
    <location>
        <begin position="148"/>
        <end position="165"/>
    </location>
</feature>
<sequence>MPDSLLELFQVTNEILASSIVILAFSMLLYNLTRDLHNRVARTSGAVLACVTIPYVCDVFLSLQPDLEVSLVVARLQWVGIAFIPAALFHLSDALLATTGLPSRGRRKRIIRILYSMSALFLVLATFTDTIIVPTIIRRIVSFDAGPLAWLFITYFISVVIVTFINMQRARQRSLTRTTRRRMGYLQYAILLPAIGIFPFSIFISPADEQALSFTLLVVGANLFVIAMLIFLSYPLSFFGSNKPDRIVKVELLHFLLRGPGTGLLALVMILTIGRATRVLGLDNDDFLPFGVVAVVLMWQWGIHLLMPTLEYWLIYRGEDEDQMARLRDLNERIVTRNDLLQYTEATLAAVADQLRAKEAFLLLVRDGDIEPIQSVGMDHLNGFLQEQEGELKALLAEATGSTEFIAWREYQLLPLRSRRTVDEGAVVGLLGVRATSDELALAEQDTLRPMVQRLEQTIEDFRLQAEIFTAVEGLLPQITSNRQRADEMEFGTHPASDNTTDRDEFYEQVRAALRHYWGGPGITRSRLHDLYAVQKLVAQGENPTVALRTVLQQAIEQQRPAGERSLTAPEWTIYNILTLRFLEGKKVRDVARRMSMSEADLYRKQRLAIEVLSSTLHELDAAARSEAS</sequence>
<feature type="transmembrane region" description="Helical" evidence="1">
    <location>
        <begin position="185"/>
        <end position="205"/>
    </location>
</feature>
<feature type="transmembrane region" description="Helical" evidence="1">
    <location>
        <begin position="287"/>
        <end position="307"/>
    </location>
</feature>
<feature type="transmembrane region" description="Helical" evidence="1">
    <location>
        <begin position="211"/>
        <end position="234"/>
    </location>
</feature>
<keyword evidence="1" id="KW-0812">Transmembrane</keyword>
<proteinExistence type="predicted"/>
<gene>
    <name evidence="3" type="ORF">CEN41_01905</name>
</gene>
<reference evidence="3 4" key="1">
    <citation type="submission" date="2017-07" db="EMBL/GenBank/DDBJ databases">
        <title>Genomes of Fischerella (Mastigocladus) sp. strains.</title>
        <authorList>
            <person name="Miller S.R."/>
        </authorList>
    </citation>
    <scope>NUCLEOTIDE SEQUENCE [LARGE SCALE GENOMIC DNA]</scope>
    <source>
        <strain evidence="3 4">CCMEE 5330</strain>
    </source>
</reference>
<evidence type="ECO:0000256" key="1">
    <source>
        <dbReference type="SAM" id="Phobius"/>
    </source>
</evidence>
<keyword evidence="1" id="KW-0472">Membrane</keyword>
<comment type="caution">
    <text evidence="3">The sequence shown here is derived from an EMBL/GenBank/DDBJ whole genome shotgun (WGS) entry which is preliminary data.</text>
</comment>
<feature type="transmembrane region" description="Helical" evidence="1">
    <location>
        <begin position="76"/>
        <end position="101"/>
    </location>
</feature>
<dbReference type="Pfam" id="PF16927">
    <property type="entry name" value="HisKA_7TM"/>
    <property type="match status" value="1"/>
</dbReference>
<dbReference type="AlphaFoldDB" id="A0A2N6MNH6"/>
<name>A0A2N6MNH6_9CYAN</name>
<evidence type="ECO:0000313" key="4">
    <source>
        <dbReference type="Proteomes" id="UP000234966"/>
    </source>
</evidence>
<keyword evidence="1" id="KW-1133">Transmembrane helix</keyword>
<feature type="transmembrane region" description="Helical" evidence="1">
    <location>
        <begin position="113"/>
        <end position="136"/>
    </location>
</feature>
<evidence type="ECO:0000313" key="3">
    <source>
        <dbReference type="EMBL" id="PMB48310.1"/>
    </source>
</evidence>
<feature type="transmembrane region" description="Helical" evidence="1">
    <location>
        <begin position="45"/>
        <end position="64"/>
    </location>
</feature>
<dbReference type="Proteomes" id="UP000234966">
    <property type="component" value="Unassembled WGS sequence"/>
</dbReference>
<feature type="transmembrane region" description="Helical" evidence="1">
    <location>
        <begin position="255"/>
        <end position="275"/>
    </location>
</feature>
<evidence type="ECO:0000259" key="2">
    <source>
        <dbReference type="Pfam" id="PF16927"/>
    </source>
</evidence>
<feature type="domain" description="Histidine kinase N-terminal 7TM region" evidence="2">
    <location>
        <begin position="20"/>
        <end position="228"/>
    </location>
</feature>
<protein>
    <recommendedName>
        <fullName evidence="2">Histidine kinase N-terminal 7TM region domain-containing protein</fullName>
    </recommendedName>
</protein>